<dbReference type="EMBL" id="JAIXMP010000011">
    <property type="protein sequence ID" value="KAI9264914.1"/>
    <property type="molecule type" value="Genomic_DNA"/>
</dbReference>
<dbReference type="PANTHER" id="PTHR46362:SF1">
    <property type="entry name" value="GEM-ASSOCIATED PROTEIN 5"/>
    <property type="match status" value="1"/>
</dbReference>
<name>A0AAD5K1N2_9FUNG</name>
<dbReference type="GO" id="GO:0005634">
    <property type="term" value="C:nucleus"/>
    <property type="evidence" value="ECO:0007669"/>
    <property type="project" value="TreeGrafter"/>
</dbReference>
<gene>
    <name evidence="3" type="ORF">BDA99DRAFT_437007</name>
</gene>
<dbReference type="PANTHER" id="PTHR46362">
    <property type="entry name" value="GEM-ASSOCIATED PROTEIN 5"/>
    <property type="match status" value="1"/>
</dbReference>
<dbReference type="Pfam" id="PF23775">
    <property type="entry name" value="Beta-prop_RIG_2nd"/>
    <property type="match status" value="1"/>
</dbReference>
<dbReference type="SMART" id="SM00320">
    <property type="entry name" value="WD40"/>
    <property type="match status" value="5"/>
</dbReference>
<dbReference type="GO" id="GO:0003730">
    <property type="term" value="F:mRNA 3'-UTR binding"/>
    <property type="evidence" value="ECO:0007669"/>
    <property type="project" value="TreeGrafter"/>
</dbReference>
<comment type="caution">
    <text evidence="3">The sequence shown here is derived from an EMBL/GenBank/DDBJ whole genome shotgun (WGS) entry which is preliminary data.</text>
</comment>
<organism evidence="3 4">
    <name type="scientific">Phascolomyces articulosus</name>
    <dbReference type="NCBI Taxonomy" id="60185"/>
    <lineage>
        <taxon>Eukaryota</taxon>
        <taxon>Fungi</taxon>
        <taxon>Fungi incertae sedis</taxon>
        <taxon>Mucoromycota</taxon>
        <taxon>Mucoromycotina</taxon>
        <taxon>Mucoromycetes</taxon>
        <taxon>Mucorales</taxon>
        <taxon>Lichtheimiaceae</taxon>
        <taxon>Phascolomyces</taxon>
    </lineage>
</organism>
<dbReference type="GO" id="GO:0032797">
    <property type="term" value="C:SMN complex"/>
    <property type="evidence" value="ECO:0007669"/>
    <property type="project" value="TreeGrafter"/>
</dbReference>
<sequence>MLTQSGFLYSLDIPTWNPGQVAIGLGDSNIKIWDFMDTSGLNGEKHNFYQCQLLWKGLQGQILNVQWHPTRENILAYSTEYGRVGIYDIAKSKCFTFKTYYQSKGQVFISWAFDIQLDDKPFLREAIITCNPEGIVYAYDAKQHNTRAIVVNDYIQQVNPKWCTTLEAKVKTSRCCSAVDPQSRFLALGNTDGVVEVYRLDTFQIIYVASSQQVAVTSLAWNGPALLAVGYKSGTITIHNIAEQMDDVPEVPIPDTSSVQTFTIHKKMITSLEWSHHQDRSLLASVSKDEFACVFDANNTTPLAFFDQHRAAVLSVCWGIENLDTVFTGGEDKFCYVWKYTDYPYNAAQKIKISELMNGLKRSSNIVGQPQLVRHCMQLAVRIYGGDLDDAIQTVKGRISPDINPTEYEYVSFLDRQEQNEDEDSKVIGLFFGDKNAMKALIGMEGKERENVSGKTSGHVESSYYGRLLLEIMQSNHQAFESNVADWVALALSPMAGKETWLNLMEKKAIFLANSNNPVLAATCFLACSKVYEAIRVYREANLYREAIAIAKLRLPAVDPIIPQLFAEWGDKLQKEATQEELAAMWYVIPRPFTSWLLFFYLPF</sequence>
<evidence type="ECO:0000313" key="3">
    <source>
        <dbReference type="EMBL" id="KAI9264914.1"/>
    </source>
</evidence>
<dbReference type="InterPro" id="IPR036322">
    <property type="entry name" value="WD40_repeat_dom_sf"/>
</dbReference>
<dbReference type="InterPro" id="IPR056421">
    <property type="entry name" value="TPR_GEMI5"/>
</dbReference>
<dbReference type="AlphaFoldDB" id="A0AAD5K1N2"/>
<reference evidence="3" key="2">
    <citation type="submission" date="2023-02" db="EMBL/GenBank/DDBJ databases">
        <authorList>
            <consortium name="DOE Joint Genome Institute"/>
            <person name="Mondo S.J."/>
            <person name="Chang Y."/>
            <person name="Wang Y."/>
            <person name="Ahrendt S."/>
            <person name="Andreopoulos W."/>
            <person name="Barry K."/>
            <person name="Beard J."/>
            <person name="Benny G.L."/>
            <person name="Blankenship S."/>
            <person name="Bonito G."/>
            <person name="Cuomo C."/>
            <person name="Desiro A."/>
            <person name="Gervers K.A."/>
            <person name="Hundley H."/>
            <person name="Kuo A."/>
            <person name="LaButti K."/>
            <person name="Lang B.F."/>
            <person name="Lipzen A."/>
            <person name="O'Donnell K."/>
            <person name="Pangilinan J."/>
            <person name="Reynolds N."/>
            <person name="Sandor L."/>
            <person name="Smith M.W."/>
            <person name="Tsang A."/>
            <person name="Grigoriev I.V."/>
            <person name="Stajich J.E."/>
            <person name="Spatafora J.W."/>
        </authorList>
    </citation>
    <scope>NUCLEOTIDE SEQUENCE</scope>
    <source>
        <strain evidence="3">RSA 2281</strain>
    </source>
</reference>
<feature type="domain" description="Gem-associated protein 5 TPR" evidence="1">
    <location>
        <begin position="431"/>
        <end position="587"/>
    </location>
</feature>
<evidence type="ECO:0000259" key="2">
    <source>
        <dbReference type="Pfam" id="PF23775"/>
    </source>
</evidence>
<dbReference type="Proteomes" id="UP001209540">
    <property type="component" value="Unassembled WGS sequence"/>
</dbReference>
<evidence type="ECO:0000313" key="4">
    <source>
        <dbReference type="Proteomes" id="UP001209540"/>
    </source>
</evidence>
<proteinExistence type="predicted"/>
<dbReference type="InterPro" id="IPR001680">
    <property type="entry name" value="WD40_rpt"/>
</dbReference>
<feature type="domain" description="Gem-associated protein 5 second beta-propeller" evidence="2">
    <location>
        <begin position="19"/>
        <end position="330"/>
    </location>
</feature>
<protein>
    <submittedName>
        <fullName evidence="3">WD40-repeat-containing domain protein</fullName>
    </submittedName>
</protein>
<dbReference type="Pfam" id="PF23774">
    <property type="entry name" value="TPR_GEMI5"/>
    <property type="match status" value="1"/>
</dbReference>
<dbReference type="InterPro" id="IPR015943">
    <property type="entry name" value="WD40/YVTN_repeat-like_dom_sf"/>
</dbReference>
<dbReference type="SUPFAM" id="SSF50978">
    <property type="entry name" value="WD40 repeat-like"/>
    <property type="match status" value="1"/>
</dbReference>
<dbReference type="Gene3D" id="2.130.10.10">
    <property type="entry name" value="YVTN repeat-like/Quinoprotein amine dehydrogenase"/>
    <property type="match status" value="1"/>
</dbReference>
<reference evidence="3" key="1">
    <citation type="journal article" date="2022" name="IScience">
        <title>Evolution of zygomycete secretomes and the origins of terrestrial fungal ecologies.</title>
        <authorList>
            <person name="Chang Y."/>
            <person name="Wang Y."/>
            <person name="Mondo S."/>
            <person name="Ahrendt S."/>
            <person name="Andreopoulos W."/>
            <person name="Barry K."/>
            <person name="Beard J."/>
            <person name="Benny G.L."/>
            <person name="Blankenship S."/>
            <person name="Bonito G."/>
            <person name="Cuomo C."/>
            <person name="Desiro A."/>
            <person name="Gervers K.A."/>
            <person name="Hundley H."/>
            <person name="Kuo A."/>
            <person name="LaButti K."/>
            <person name="Lang B.F."/>
            <person name="Lipzen A."/>
            <person name="O'Donnell K."/>
            <person name="Pangilinan J."/>
            <person name="Reynolds N."/>
            <person name="Sandor L."/>
            <person name="Smith M.E."/>
            <person name="Tsang A."/>
            <person name="Grigoriev I.V."/>
            <person name="Stajich J.E."/>
            <person name="Spatafora J.W."/>
        </authorList>
    </citation>
    <scope>NUCLEOTIDE SEQUENCE</scope>
    <source>
        <strain evidence="3">RSA 2281</strain>
    </source>
</reference>
<evidence type="ECO:0000259" key="1">
    <source>
        <dbReference type="Pfam" id="PF23774"/>
    </source>
</evidence>
<accession>A0AAD5K1N2</accession>
<dbReference type="InterPro" id="IPR056424">
    <property type="entry name" value="Beta-prop_GEMI5_2nd"/>
</dbReference>
<keyword evidence="4" id="KW-1185">Reference proteome</keyword>
<dbReference type="GO" id="GO:0000387">
    <property type="term" value="P:spliceosomal snRNP assembly"/>
    <property type="evidence" value="ECO:0007669"/>
    <property type="project" value="TreeGrafter"/>
</dbReference>
<dbReference type="InterPro" id="IPR052640">
    <property type="entry name" value="Gemin-5"/>
</dbReference>